<evidence type="ECO:0000256" key="4">
    <source>
        <dbReference type="ARBA" id="ARBA00022960"/>
    </source>
</evidence>
<keyword evidence="11" id="KW-1185">Reference proteome</keyword>
<evidence type="ECO:0000259" key="9">
    <source>
        <dbReference type="PROSITE" id="PS52029"/>
    </source>
</evidence>
<dbReference type="InterPro" id="IPR050979">
    <property type="entry name" value="LD-transpeptidase"/>
</dbReference>
<dbReference type="PROSITE" id="PS52029">
    <property type="entry name" value="LD_TPASE"/>
    <property type="match status" value="1"/>
</dbReference>
<gene>
    <name evidence="10" type="ORF">LZ496_05705</name>
</gene>
<keyword evidence="6 7" id="KW-0961">Cell wall biogenesis/degradation</keyword>
<dbReference type="EMBL" id="JAMGBA010000001">
    <property type="protein sequence ID" value="MCL6698276.1"/>
    <property type="molecule type" value="Genomic_DNA"/>
</dbReference>
<dbReference type="SUPFAM" id="SSF141523">
    <property type="entry name" value="L,D-transpeptidase catalytic domain-like"/>
    <property type="match status" value="1"/>
</dbReference>
<accession>A0ABT0RTK4</accession>
<dbReference type="Proteomes" id="UP001203410">
    <property type="component" value="Unassembled WGS sequence"/>
</dbReference>
<dbReference type="PANTHER" id="PTHR30582:SF2">
    <property type="entry name" value="L,D-TRANSPEPTIDASE YCIB-RELATED"/>
    <property type="match status" value="1"/>
</dbReference>
<evidence type="ECO:0000256" key="3">
    <source>
        <dbReference type="ARBA" id="ARBA00022679"/>
    </source>
</evidence>
<comment type="similarity">
    <text evidence="2">Belongs to the YkuD family.</text>
</comment>
<comment type="pathway">
    <text evidence="1 7">Cell wall biogenesis; peptidoglycan biosynthesis.</text>
</comment>
<comment type="caution">
    <text evidence="10">The sequence shown here is derived from an EMBL/GenBank/DDBJ whole genome shotgun (WGS) entry which is preliminary data.</text>
</comment>
<keyword evidence="3" id="KW-0808">Transferase</keyword>
<keyword evidence="5 7" id="KW-0573">Peptidoglycan synthesis</keyword>
<reference evidence="10 11" key="1">
    <citation type="submission" date="2022-05" db="EMBL/GenBank/DDBJ databases">
        <authorList>
            <person name="Jo J.-H."/>
            <person name="Im W.-T."/>
        </authorList>
    </citation>
    <scope>NUCLEOTIDE SEQUENCE [LARGE SCALE GENOMIC DNA]</scope>
    <source>
        <strain evidence="10 11">NSE70-1</strain>
    </source>
</reference>
<dbReference type="CDD" id="cd16913">
    <property type="entry name" value="YkuD_like"/>
    <property type="match status" value="1"/>
</dbReference>
<evidence type="ECO:0000256" key="1">
    <source>
        <dbReference type="ARBA" id="ARBA00004752"/>
    </source>
</evidence>
<evidence type="ECO:0000256" key="2">
    <source>
        <dbReference type="ARBA" id="ARBA00005992"/>
    </source>
</evidence>
<name>A0ABT0RTK4_9SPHN</name>
<organism evidence="10 11">
    <name type="scientific">Sphingomonas caseinilyticus</name>
    <dbReference type="NCBI Taxonomy" id="2908205"/>
    <lineage>
        <taxon>Bacteria</taxon>
        <taxon>Pseudomonadati</taxon>
        <taxon>Pseudomonadota</taxon>
        <taxon>Alphaproteobacteria</taxon>
        <taxon>Sphingomonadales</taxon>
        <taxon>Sphingomonadaceae</taxon>
        <taxon>Sphingomonas</taxon>
    </lineage>
</organism>
<feature type="active site" description="Proton donor/acceptor" evidence="7">
    <location>
        <position position="128"/>
    </location>
</feature>
<dbReference type="Pfam" id="PF03734">
    <property type="entry name" value="YkuD"/>
    <property type="match status" value="1"/>
</dbReference>
<dbReference type="InterPro" id="IPR016915">
    <property type="entry name" value="UCP029342"/>
</dbReference>
<evidence type="ECO:0000313" key="10">
    <source>
        <dbReference type="EMBL" id="MCL6698276.1"/>
    </source>
</evidence>
<dbReference type="InterPro" id="IPR005490">
    <property type="entry name" value="LD_TPept_cat_dom"/>
</dbReference>
<feature type="chain" id="PRO_5046309879" evidence="8">
    <location>
        <begin position="23"/>
        <end position="324"/>
    </location>
</feature>
<evidence type="ECO:0000256" key="7">
    <source>
        <dbReference type="PROSITE-ProRule" id="PRU01373"/>
    </source>
</evidence>
<feature type="active site" description="Nucleophile" evidence="7">
    <location>
        <position position="141"/>
    </location>
</feature>
<proteinExistence type="inferred from homology"/>
<evidence type="ECO:0000256" key="6">
    <source>
        <dbReference type="ARBA" id="ARBA00023316"/>
    </source>
</evidence>
<dbReference type="NCBIfam" id="NF004785">
    <property type="entry name" value="PRK06132.1-2"/>
    <property type="match status" value="1"/>
</dbReference>
<feature type="signal peptide" evidence="8">
    <location>
        <begin position="1"/>
        <end position="22"/>
    </location>
</feature>
<keyword evidence="8" id="KW-0732">Signal</keyword>
<dbReference type="RefSeq" id="WP_249903621.1">
    <property type="nucleotide sequence ID" value="NZ_JAMGBA010000001.1"/>
</dbReference>
<evidence type="ECO:0000256" key="8">
    <source>
        <dbReference type="SAM" id="SignalP"/>
    </source>
</evidence>
<keyword evidence="4 7" id="KW-0133">Cell shape</keyword>
<sequence>MKRLTLSLTAAALLSLHGPALAQQVELKGRPVLQAVEGLKPGQYVWNPEAAPDGPVLMVVNLATQRAVLFRNGVPIGASTISSGKPGYDTPTGVFTVLEKKQEHYSKTYNNAPMPNMQRLTWKGIALHAGNLPGYPASHGCIRLPMKFSSLLFGATKLGMTVIITSLPVTPNRSEAPDFAAPIAPNTTTLARAPYEWNPDKSKSGPVSVIVSTSDQRAIVLRNGVEIGSAPARVAGAVNGGWAYALRAWDDTGQHWLRLQFAGSGSGMEVAPGEGNRFDTPWDFKHAVQTVLRPGSIIIVTPQSLKAGSSGSSATVIENEESAL</sequence>
<dbReference type="PIRSF" id="PIRSF029342">
    <property type="entry name" value="UCP029342_ErfK/YbiS/YcfS/YnhG"/>
    <property type="match status" value="1"/>
</dbReference>
<dbReference type="Gene3D" id="2.40.440.10">
    <property type="entry name" value="L,D-transpeptidase catalytic domain-like"/>
    <property type="match status" value="1"/>
</dbReference>
<feature type="domain" description="L,D-TPase catalytic" evidence="9">
    <location>
        <begin position="56"/>
        <end position="165"/>
    </location>
</feature>
<dbReference type="PANTHER" id="PTHR30582">
    <property type="entry name" value="L,D-TRANSPEPTIDASE"/>
    <property type="match status" value="1"/>
</dbReference>
<dbReference type="InterPro" id="IPR038063">
    <property type="entry name" value="Transpep_catalytic_dom"/>
</dbReference>
<evidence type="ECO:0000256" key="5">
    <source>
        <dbReference type="ARBA" id="ARBA00022984"/>
    </source>
</evidence>
<protein>
    <submittedName>
        <fullName evidence="10">L,D-transpeptidase family protein</fullName>
    </submittedName>
</protein>
<evidence type="ECO:0000313" key="11">
    <source>
        <dbReference type="Proteomes" id="UP001203410"/>
    </source>
</evidence>